<dbReference type="SUPFAM" id="SSF48371">
    <property type="entry name" value="ARM repeat"/>
    <property type="match status" value="1"/>
</dbReference>
<gene>
    <name evidence="2" type="ORF">DA803_02005</name>
</gene>
<dbReference type="PROSITE" id="PS51257">
    <property type="entry name" value="PROKAR_LIPOPROTEIN"/>
    <property type="match status" value="1"/>
</dbReference>
<sequence length="2131" mass="247310">MKKNKKFAKKLMTLGAFIVLGSAGVIAASCTTKIKKPTYERLVFDQSEVSGQIDYVALGDDYAAGNNYSDNNYLLNEYNIDTESIQGVSYASYFANAVKELKDSKTNLRSYKNYGLSGSTIEEWLYLLNPEKYRSNAIIEKNFEYNKNLMAANGSKRLEKTFGNFENSNYNELKDSIKRANLITLSLGYNDFFATNDIFNLLLEFHNIDSNLSQMEEKLKAWLDRAEQVSSFIYENYDRLLTEIRRINPNANITLVGYTNPFLKLSTIIKNQFASNKDYVHEGLEILNKQIKAVALSNNVNFVSYYNEEQILNNPSKFSSDLFEMFPSVEGYKKLAQDLFMKLALGESEYNAIISDQLVVGVDNQGYKKSILFDTKSDSVKSAIVGDSGDGLSKKYDFESQEINQKLIDNQNSGFNANIFGVYKAQFNNGMNMSGFELIEYFFKTLKIVGIDLNEYRDSFTLLEDELGRDDTRNLFIEFINTVFDSQTLDSELKSFNKKANELIRVTPPEMLTTKAIAKIYYEEFSSPDHIYNFFKEIAKSKFVQDPKINKEFREYLKPFMRKLTSSNLYKAFFDLLKVSIEEKSLAQIDFELQLDTFVDSMINLVFDEPNKYSEYSNYIEFLGALTQRSKVEIKTVLDSFVTWLQQDKIVADKIVDSIAGSLIDLYKIDGENAKSVREFVRIFVLNFNKLKNSDVLVGFIAESFSSIKLEISKTPTVSELFATFIDSMITDRYDANNENKLLFTLASANLGQTEEEKKSYQAGLEVISLSFIAKEDFFDTQNTNYLENNQKRERLFKLLTNLIKDKDKELTQEGRQLISNVLGRLVEQAFLDEKSDLNVTIKKLLDYFIIEPLILNFKNNFKGNDANGIESIEKFIRDIWATLWSQIKNKDSIDGIKNLFAKVLERAEQYDNESLYAFVISVFKDGENNKLYDLIKIIVSQLTATDGVFDNVFNKAIDWIQKETKHTFSEENKAKISAYSKEILKNAPNTTLYDHIESKVKEISKTLDKTKQRNFEEFSKYFGSEMNKFLTVNNKGIVPELLDVFLARDRDNKYHIEFNRVIETLSLFFKEDKIIEYIINKFDLKTIIESTLDSIKFKGENSQKNWQKVLIDLKKFINDKYTNFIIPTIRKSFNTIFSDKELIKKSKSFTELIVNFITQEKEELKKQTVKYVNELLLDNKTNLKNNISELIVSVVDESFNNVALNDNQKLETKKMITKLLDSFTKFKLTEKMVEIIFNNLEKNIKTQLFNFSRYDIKLNLVEIFNGVDHSELINFIKELTSSEVKNISIIALKNWKIILNSFITNSNESNSNNQQNGIFELSGDLKISSNVWLTLFKETFSKLDEQGKNEIKGELNKILVDGFSTNVIFKQFIKNQFNNIKNQIIEKEPLADKLLSKIFDSTSKTFEDQLVTNILKNVSEWLVNLDGKTINSISELNMQITTLLNETKEKFVQLVKKTVKDQFKEKENTLELSGLIFDLLNQKYELDASNINSENIKLFISRLFKNIGNSAIIDNFIEKLIEKIFQIKLLDEEFIFSKNKTLKQTKELIDSIKFDEIFSKDNLDKLFSDMLKNNEVDTLKGEIVSLYEYITTNLSKLKELKNENKDLSNKYFEKLFKDYKKYIIRTLNSINKTIKDDGTNKIKNSITDSLREILKKSIDDIEDSKLENKYIAPDKIKKISRMVINYDETKNLINNLITKLGENEFEETGNYDEILWKVFDSSEKDLITDLTRIITRISSDDKTLDILVDEIFRFLSLENVIEEDKTFFKNLIKKMVPKIQETDFYKKKVMNRLFKIFKNKAKPAGILNFNVWIKELMEEFVSIFSLRDVGIFVDLIGEGNVIDGPEFVKLINLILGKSNLENSFVYNSLKNINNNPDALKRSNIDTLNNLAWNRNFFGEEKISDDPDNVKVEFDPLAFLDKAFKLLAIEVTKEFKLYKDYENDYLIRYNKEAYKATYRFLVALKFAIFEMFGRETIDYYREVGPTKVGLYTSKTAILWEIQEGSGLKWISNVFKGMQNYFLHTNIRRELTNYVDRKGTFNYYYAQEENYTPSSIDYLIVTSGYHSSEQNKLVPFKYKVTKDGQTRTISKRDYILLTIREGGFAKFMKINNEKSNSSWSGLDKVDFSKVEE</sequence>
<reference evidence="2 3" key="1">
    <citation type="submission" date="2018-05" db="EMBL/GenBank/DDBJ databases">
        <title>Annotation of the Mycoplasma phocidae genome.</title>
        <authorList>
            <person name="Brown D.R."/>
            <person name="Kutish G.F."/>
            <person name="Frasca S.Jr."/>
        </authorList>
    </citation>
    <scope>NUCLEOTIDE SEQUENCE [LARGE SCALE GENOMIC DNA]</scope>
    <source>
        <strain evidence="2 3">105</strain>
    </source>
</reference>
<name>A0A2Z5IQN1_9BACT</name>
<proteinExistence type="predicted"/>
<accession>A0A2Z5IQN1</accession>
<dbReference type="OrthoDB" id="400339at2"/>
<dbReference type="RefSeq" id="WP_114190961.1">
    <property type="nucleotide sequence ID" value="NZ_CP029295.1"/>
</dbReference>
<dbReference type="EMBL" id="CP029295">
    <property type="protein sequence ID" value="AXE60857.1"/>
    <property type="molecule type" value="Genomic_DNA"/>
</dbReference>
<evidence type="ECO:0000313" key="3">
    <source>
        <dbReference type="Proteomes" id="UP000252477"/>
    </source>
</evidence>
<evidence type="ECO:0000256" key="1">
    <source>
        <dbReference type="SAM" id="SignalP"/>
    </source>
</evidence>
<dbReference type="Gene3D" id="3.40.50.1110">
    <property type="entry name" value="SGNH hydrolase"/>
    <property type="match status" value="1"/>
</dbReference>
<dbReference type="Proteomes" id="UP000252477">
    <property type="component" value="Chromosome"/>
</dbReference>
<feature type="signal peptide" evidence="1">
    <location>
        <begin position="1"/>
        <end position="27"/>
    </location>
</feature>
<dbReference type="InterPro" id="IPR016024">
    <property type="entry name" value="ARM-type_fold"/>
</dbReference>
<dbReference type="KEGG" id="mpho:DA803_02005"/>
<protein>
    <submittedName>
        <fullName evidence="2">Uncharacterized protein</fullName>
    </submittedName>
</protein>
<dbReference type="CDD" id="cd00229">
    <property type="entry name" value="SGNH_hydrolase"/>
    <property type="match status" value="1"/>
</dbReference>
<dbReference type="SUPFAM" id="SSF52266">
    <property type="entry name" value="SGNH hydrolase"/>
    <property type="match status" value="1"/>
</dbReference>
<keyword evidence="3" id="KW-1185">Reference proteome</keyword>
<evidence type="ECO:0000313" key="2">
    <source>
        <dbReference type="EMBL" id="AXE60857.1"/>
    </source>
</evidence>
<dbReference type="InterPro" id="IPR036514">
    <property type="entry name" value="SGNH_hydro_sf"/>
</dbReference>
<feature type="chain" id="PRO_5016465788" evidence="1">
    <location>
        <begin position="28"/>
        <end position="2131"/>
    </location>
</feature>
<keyword evidence="1" id="KW-0732">Signal</keyword>
<organism evidence="2 3">
    <name type="scientific">[Mycoplasma] phocae</name>
    <dbReference type="NCBI Taxonomy" id="142651"/>
    <lineage>
        <taxon>Bacteria</taxon>
        <taxon>Bacillati</taxon>
        <taxon>Mycoplasmatota</taxon>
        <taxon>Mycoplasmoidales</taxon>
        <taxon>Metamycoplasmataceae</taxon>
        <taxon>Metamycoplasma</taxon>
    </lineage>
</organism>